<comment type="subcellular location">
    <subcellularLocation>
        <location evidence="2">Nucleus</location>
        <location evidence="2">Nucleolus</location>
    </subcellularLocation>
    <subcellularLocation>
        <location evidence="1">Secreted</location>
        <location evidence="1">Extracellular space</location>
    </subcellularLocation>
</comment>
<comment type="similarity">
    <text evidence="3">Belongs to the peptidase C26 family.</text>
</comment>
<dbReference type="Gene3D" id="3.40.50.880">
    <property type="match status" value="1"/>
</dbReference>
<dbReference type="GO" id="GO:0005730">
    <property type="term" value="C:nucleolus"/>
    <property type="evidence" value="ECO:0007669"/>
    <property type="project" value="UniProtKB-SubCell"/>
</dbReference>
<keyword evidence="10" id="KW-0539">Nucleus</keyword>
<dbReference type="GO" id="GO:0005576">
    <property type="term" value="C:extracellular region"/>
    <property type="evidence" value="ECO:0007669"/>
    <property type="project" value="UniProtKB-SubCell"/>
</dbReference>
<evidence type="ECO:0000256" key="13">
    <source>
        <dbReference type="PIRSR" id="PIRSR615527-1"/>
    </source>
</evidence>
<evidence type="ECO:0000256" key="2">
    <source>
        <dbReference type="ARBA" id="ARBA00004604"/>
    </source>
</evidence>
<dbReference type="FunFam" id="3.40.50.880:FF:000024">
    <property type="entry name" value="Folate gamma-glutamyl hydrolase"/>
    <property type="match status" value="1"/>
</dbReference>
<dbReference type="InterPro" id="IPR038664">
    <property type="entry name" value="Gar1/Naf1_Cbf5-bd_sf"/>
</dbReference>
<feature type="region of interest" description="Disordered" evidence="15">
    <location>
        <begin position="1"/>
        <end position="57"/>
    </location>
</feature>
<evidence type="ECO:0000313" key="17">
    <source>
        <dbReference type="EMBL" id="SSX20283.1"/>
    </source>
</evidence>
<dbReference type="SUPFAM" id="SSF52317">
    <property type="entry name" value="Class I glutamine amidotransferase-like"/>
    <property type="match status" value="1"/>
</dbReference>
<dbReference type="Pfam" id="PF07722">
    <property type="entry name" value="Peptidase_C26"/>
    <property type="match status" value="1"/>
</dbReference>
<dbReference type="AlphaFoldDB" id="A0A336KAV2"/>
<evidence type="ECO:0000256" key="12">
    <source>
        <dbReference type="ARBA" id="ARBA00038293"/>
    </source>
</evidence>
<dbReference type="VEuPathDB" id="VectorBase:CSON000974"/>
<dbReference type="GO" id="GO:0006364">
    <property type="term" value="P:rRNA processing"/>
    <property type="evidence" value="ECO:0007669"/>
    <property type="project" value="UniProtKB-KW"/>
</dbReference>
<keyword evidence="6" id="KW-0698">rRNA processing</keyword>
<dbReference type="InterPro" id="IPR009000">
    <property type="entry name" value="Transl_B-barrel_sf"/>
</dbReference>
<dbReference type="GO" id="GO:0001522">
    <property type="term" value="P:pseudouridine synthesis"/>
    <property type="evidence" value="ECO:0007669"/>
    <property type="project" value="InterPro"/>
</dbReference>
<dbReference type="FunFam" id="2.40.10.230:FF:000001">
    <property type="entry name" value="H/ACA ribonucleoprotein complex subunit"/>
    <property type="match status" value="1"/>
</dbReference>
<proteinExistence type="inferred from homology"/>
<evidence type="ECO:0000256" key="14">
    <source>
        <dbReference type="PROSITE-ProRule" id="PRU00607"/>
    </source>
</evidence>
<evidence type="ECO:0000313" key="16">
    <source>
        <dbReference type="EMBL" id="SSW99903.1"/>
    </source>
</evidence>
<sequence length="547" mass="60058">MSFRGRGGGGNRGGFGGRGGGGGRGSFGGGRGGFSRGGRGGGGRGGGGGGRNFDQGPPERVIPFGYYDYPCQDDLVLKVEIEDVPYFNAPIFLENKSQIGKVDEIFGNLRDYSVSVKLSENMKVSSFTPKQKLYIDPGKLLPLNRFLPKPAGQKGSGPRGGVQKRGGRGGFGNSRGGSRGGGSGFGNRGGNRGGGGFRGRGGNNSRGGGGGKRCSTGAESRQWGYRFEHAPVNEHPIVGVLAQEISLDSADIFGDQIFLDSIRGDWQSYIGASYVKFVEGGGARVVPIWIDKPKKYYEKIMKRVNGILFPGGNADFVNNWGYAQAGRFIYDIANEMNSRGEYFPLWGTCLGFELLAVLGNNGTDLRSECAGQSMALNLNFTSNFTKSRMFRDAPQSVIDILSEKPVAANFHHYCITPENFTSNNLDESWQMLATNKDQNNLEFVSVIEHRKYPYYGVQFHPEKNLYEWHKSSTISHSYDAIKSSQYFAQFFVEETRRNTNLFRTEGEANRFLIYNWPAQFTGRNGSALMQMYFFALHDGETHLNKID</sequence>
<gene>
    <name evidence="16" type="primary">CSON000974</name>
</gene>
<dbReference type="PANTHER" id="PTHR11315">
    <property type="entry name" value="PROTEASE FAMILY C26 GAMMA-GLUTAMYL HYDROLASE"/>
    <property type="match status" value="1"/>
</dbReference>
<evidence type="ECO:0000256" key="3">
    <source>
        <dbReference type="ARBA" id="ARBA00011083"/>
    </source>
</evidence>
<comment type="catalytic activity">
    <reaction evidence="14">
        <text>(6S)-5,6,7,8-tetrahydrofolyl-(gamma-L-Glu)(n) + (n-1) H2O = (6S)-5,6,7,8-tetrahydrofolate + (n-1) L-glutamate</text>
        <dbReference type="Rhea" id="RHEA:56784"/>
        <dbReference type="Rhea" id="RHEA-COMP:14738"/>
        <dbReference type="ChEBI" id="CHEBI:15377"/>
        <dbReference type="ChEBI" id="CHEBI:29985"/>
        <dbReference type="ChEBI" id="CHEBI:57453"/>
        <dbReference type="ChEBI" id="CHEBI:141005"/>
        <dbReference type="EC" id="3.4.19.9"/>
    </reaction>
</comment>
<dbReference type="GO" id="GO:0005773">
    <property type="term" value="C:vacuole"/>
    <property type="evidence" value="ECO:0007669"/>
    <property type="project" value="TreeGrafter"/>
</dbReference>
<dbReference type="Pfam" id="PF04410">
    <property type="entry name" value="Gar1"/>
    <property type="match status" value="1"/>
</dbReference>
<feature type="active site" description="Nucleophile" evidence="13 14">
    <location>
        <position position="349"/>
    </location>
</feature>
<dbReference type="EMBL" id="UFQT01000115">
    <property type="protein sequence ID" value="SSX20283.1"/>
    <property type="molecule type" value="Genomic_DNA"/>
</dbReference>
<dbReference type="InterPro" id="IPR007504">
    <property type="entry name" value="H/ACA_rnp_Gar1/Naf1"/>
</dbReference>
<accession>A0A336KAV2</accession>
<reference evidence="16" key="1">
    <citation type="submission" date="2018-04" db="EMBL/GenBank/DDBJ databases">
        <authorList>
            <person name="Go L.Y."/>
            <person name="Mitchell J.A."/>
        </authorList>
    </citation>
    <scope>NUCLEOTIDE SEQUENCE</scope>
    <source>
        <tissue evidence="16">Whole organism</tissue>
    </source>
</reference>
<reference evidence="17" key="2">
    <citation type="submission" date="2018-07" db="EMBL/GenBank/DDBJ databases">
        <authorList>
            <person name="Quirk P.G."/>
            <person name="Krulwich T.A."/>
        </authorList>
    </citation>
    <scope>NUCLEOTIDE SEQUENCE</scope>
</reference>
<keyword evidence="9" id="KW-0694">RNA-binding</keyword>
<dbReference type="SUPFAM" id="SSF50447">
    <property type="entry name" value="Translation proteins"/>
    <property type="match status" value="1"/>
</dbReference>
<evidence type="ECO:0000256" key="6">
    <source>
        <dbReference type="ARBA" id="ARBA00022552"/>
    </source>
</evidence>
<organism evidence="16">
    <name type="scientific">Culicoides sonorensis</name>
    <name type="common">Biting midge</name>
    <dbReference type="NCBI Taxonomy" id="179676"/>
    <lineage>
        <taxon>Eukaryota</taxon>
        <taxon>Metazoa</taxon>
        <taxon>Ecdysozoa</taxon>
        <taxon>Arthropoda</taxon>
        <taxon>Hexapoda</taxon>
        <taxon>Insecta</taxon>
        <taxon>Pterygota</taxon>
        <taxon>Neoptera</taxon>
        <taxon>Endopterygota</taxon>
        <taxon>Diptera</taxon>
        <taxon>Nematocera</taxon>
        <taxon>Chironomoidea</taxon>
        <taxon>Ceratopogonidae</taxon>
        <taxon>Ceratopogoninae</taxon>
        <taxon>Culicoides</taxon>
        <taxon>Monoculicoides</taxon>
    </lineage>
</organism>
<dbReference type="EMBL" id="UFQS01000115">
    <property type="protein sequence ID" value="SSW99903.1"/>
    <property type="molecule type" value="Genomic_DNA"/>
</dbReference>
<feature type="compositionally biased region" description="Gly residues" evidence="15">
    <location>
        <begin position="154"/>
        <end position="212"/>
    </location>
</feature>
<name>A0A336KAV2_CULSO</name>
<feature type="active site" description="Proton donor" evidence="13">
    <location>
        <position position="460"/>
    </location>
</feature>
<dbReference type="GO" id="GO:1990904">
    <property type="term" value="C:ribonucleoprotein complex"/>
    <property type="evidence" value="ECO:0007669"/>
    <property type="project" value="UniProtKB-KW"/>
</dbReference>
<feature type="active site" evidence="14">
    <location>
        <position position="460"/>
    </location>
</feature>
<evidence type="ECO:0000256" key="9">
    <source>
        <dbReference type="ARBA" id="ARBA00022884"/>
    </source>
</evidence>
<comment type="similarity">
    <text evidence="12">Belongs to the GAR1 family.</text>
</comment>
<feature type="compositionally biased region" description="Gly residues" evidence="15">
    <location>
        <begin position="1"/>
        <end position="51"/>
    </location>
</feature>
<evidence type="ECO:0000256" key="11">
    <source>
        <dbReference type="ARBA" id="ARBA00023274"/>
    </source>
</evidence>
<evidence type="ECO:0000256" key="4">
    <source>
        <dbReference type="ARBA" id="ARBA00022517"/>
    </source>
</evidence>
<keyword evidence="4" id="KW-0690">Ribosome biogenesis</keyword>
<evidence type="ECO:0000256" key="1">
    <source>
        <dbReference type="ARBA" id="ARBA00004239"/>
    </source>
</evidence>
<evidence type="ECO:0000256" key="5">
    <source>
        <dbReference type="ARBA" id="ARBA00022525"/>
    </source>
</evidence>
<dbReference type="PANTHER" id="PTHR11315:SF0">
    <property type="entry name" value="FOLATE GAMMA-GLUTAMYL HYDROLASE"/>
    <property type="match status" value="1"/>
</dbReference>
<feature type="region of interest" description="Disordered" evidence="15">
    <location>
        <begin position="145"/>
        <end position="215"/>
    </location>
</feature>
<dbReference type="InterPro" id="IPR015527">
    <property type="entry name" value="Pept_C26_g-glut_hydrolase"/>
</dbReference>
<evidence type="ECO:0000256" key="8">
    <source>
        <dbReference type="ARBA" id="ARBA00022801"/>
    </source>
</evidence>
<evidence type="ECO:0000256" key="15">
    <source>
        <dbReference type="SAM" id="MobiDB-lite"/>
    </source>
</evidence>
<evidence type="ECO:0000256" key="7">
    <source>
        <dbReference type="ARBA" id="ARBA00022729"/>
    </source>
</evidence>
<keyword evidence="8 14" id="KW-0378">Hydrolase</keyword>
<keyword evidence="7" id="KW-0732">Signal</keyword>
<dbReference type="PROSITE" id="PS51273">
    <property type="entry name" value="GATASE_TYPE_1"/>
    <property type="match status" value="1"/>
</dbReference>
<dbReference type="Gene3D" id="2.40.10.230">
    <property type="entry name" value="Probable tRNA pseudouridine synthase domain"/>
    <property type="match status" value="1"/>
</dbReference>
<dbReference type="GO" id="GO:0046900">
    <property type="term" value="P:tetrahydrofolylpolyglutamate metabolic process"/>
    <property type="evidence" value="ECO:0007669"/>
    <property type="project" value="TreeGrafter"/>
</dbReference>
<evidence type="ECO:0000256" key="10">
    <source>
        <dbReference type="ARBA" id="ARBA00023242"/>
    </source>
</evidence>
<dbReference type="InterPro" id="IPR011697">
    <property type="entry name" value="Peptidase_C26"/>
</dbReference>
<dbReference type="GO" id="GO:0003723">
    <property type="term" value="F:RNA binding"/>
    <property type="evidence" value="ECO:0007669"/>
    <property type="project" value="UniProtKB-KW"/>
</dbReference>
<keyword evidence="11" id="KW-0687">Ribonucleoprotein</keyword>
<dbReference type="PROSITE" id="PS51275">
    <property type="entry name" value="PEPTIDASE_C26_GGH"/>
    <property type="match status" value="1"/>
</dbReference>
<dbReference type="EC" id="3.4.19.9" evidence="14"/>
<dbReference type="InterPro" id="IPR029062">
    <property type="entry name" value="Class_I_gatase-like"/>
</dbReference>
<dbReference type="GO" id="GO:0034722">
    <property type="term" value="F:gamma-glutamyl-peptidase activity"/>
    <property type="evidence" value="ECO:0007669"/>
    <property type="project" value="UniProtKB-UniRule"/>
</dbReference>
<keyword evidence="5" id="KW-0964">Secreted</keyword>
<protein>
    <recommendedName>
        <fullName evidence="14">folate gamma-glutamyl hydrolase</fullName>
        <ecNumber evidence="14">3.4.19.9</ecNumber>
    </recommendedName>
</protein>